<organism evidence="2 3">
    <name type="scientific">Manganibacter manganicus</name>
    <dbReference type="NCBI Taxonomy" id="1873176"/>
    <lineage>
        <taxon>Bacteria</taxon>
        <taxon>Pseudomonadati</taxon>
        <taxon>Pseudomonadota</taxon>
        <taxon>Alphaproteobacteria</taxon>
        <taxon>Hyphomicrobiales</taxon>
        <taxon>Phyllobacteriaceae</taxon>
        <taxon>Manganibacter</taxon>
    </lineage>
</organism>
<feature type="transmembrane region" description="Helical" evidence="1">
    <location>
        <begin position="61"/>
        <end position="80"/>
    </location>
</feature>
<keyword evidence="1" id="KW-0812">Transmembrane</keyword>
<comment type="caution">
    <text evidence="2">The sequence shown here is derived from an EMBL/GenBank/DDBJ whole genome shotgun (WGS) entry which is preliminary data.</text>
</comment>
<feature type="transmembrane region" description="Helical" evidence="1">
    <location>
        <begin position="6"/>
        <end position="27"/>
    </location>
</feature>
<keyword evidence="1" id="KW-0472">Membrane</keyword>
<dbReference type="EMBL" id="MDET01000023">
    <property type="protein sequence ID" value="OQM74919.1"/>
    <property type="molecule type" value="Genomic_DNA"/>
</dbReference>
<evidence type="ECO:0000313" key="3">
    <source>
        <dbReference type="Proteomes" id="UP000191905"/>
    </source>
</evidence>
<dbReference type="Proteomes" id="UP000191905">
    <property type="component" value="Unassembled WGS sequence"/>
</dbReference>
<keyword evidence="1" id="KW-1133">Transmembrane helix</keyword>
<evidence type="ECO:0000256" key="1">
    <source>
        <dbReference type="SAM" id="Phobius"/>
    </source>
</evidence>
<name>A0A1V8RPM4_9HYPH</name>
<dbReference type="RefSeq" id="WP_080920457.1">
    <property type="nucleotide sequence ID" value="NZ_MDET01000023.1"/>
</dbReference>
<protein>
    <submittedName>
        <fullName evidence="2">Uncharacterized protein</fullName>
    </submittedName>
</protein>
<sequence>MSAFSNFVIAVISAICAFVGCIIPMLFWTLMRPLPAIFLLIFGVPAVLALPTLFFGLENYATTWIILFFVEIIVLAVGDIRRV</sequence>
<gene>
    <name evidence="2" type="ORF">BFN67_04710</name>
</gene>
<evidence type="ECO:0000313" key="2">
    <source>
        <dbReference type="EMBL" id="OQM74919.1"/>
    </source>
</evidence>
<keyword evidence="3" id="KW-1185">Reference proteome</keyword>
<feature type="transmembrane region" description="Helical" evidence="1">
    <location>
        <begin position="34"/>
        <end position="55"/>
    </location>
</feature>
<proteinExistence type="predicted"/>
<dbReference type="AlphaFoldDB" id="A0A1V8RPM4"/>
<accession>A0A1V8RPM4</accession>
<reference evidence="2 3" key="1">
    <citation type="journal article" date="2016" name="Int. J. Syst. Evol. Microbiol.">
        <title>Pseudaminobacter manganicus sp. nov., isolated from sludge of a manganese mine.</title>
        <authorList>
            <person name="Li J."/>
            <person name="Huang J."/>
            <person name="Liao S."/>
            <person name="Wang G."/>
        </authorList>
    </citation>
    <scope>NUCLEOTIDE SEQUENCE [LARGE SCALE GENOMIC DNA]</scope>
    <source>
        <strain evidence="2 3">JH-7</strain>
    </source>
</reference>
<dbReference type="STRING" id="1873176.BFN67_04710"/>